<protein>
    <submittedName>
        <fullName evidence="2">Uncharacterized protein</fullName>
    </submittedName>
</protein>
<feature type="compositionally biased region" description="Basic and acidic residues" evidence="1">
    <location>
        <begin position="376"/>
        <end position="388"/>
    </location>
</feature>
<reference evidence="2" key="2">
    <citation type="journal article" date="2021" name="World Allergy Organ. J.">
        <title>Chromosome-level assembly of Dermatophagoides farinae genome and transcriptome reveals two novel allergens Der f 37 and Der f 39.</title>
        <authorList>
            <person name="Chen J."/>
            <person name="Cai Z."/>
            <person name="Fan D."/>
            <person name="Hu J."/>
            <person name="Hou Y."/>
            <person name="He Y."/>
            <person name="Zhang Z."/>
            <person name="Zhao Z."/>
            <person name="Gao P."/>
            <person name="Hu W."/>
            <person name="Sun J."/>
            <person name="Li J."/>
            <person name="Ji K."/>
        </authorList>
    </citation>
    <scope>NUCLEOTIDE SEQUENCE</scope>
    <source>
        <strain evidence="2">JKM2019</strain>
    </source>
</reference>
<gene>
    <name evidence="2" type="ORF">HUG17_3600</name>
</gene>
<feature type="compositionally biased region" description="Low complexity" evidence="1">
    <location>
        <begin position="281"/>
        <end position="297"/>
    </location>
</feature>
<reference evidence="2" key="1">
    <citation type="submission" date="2020-06" db="EMBL/GenBank/DDBJ databases">
        <authorList>
            <person name="Ji K."/>
            <person name="Li J."/>
        </authorList>
    </citation>
    <scope>NUCLEOTIDE SEQUENCE</scope>
    <source>
        <strain evidence="2">JKM2019</strain>
        <tissue evidence="2">Whole body</tissue>
    </source>
</reference>
<name>A0A9D4NX51_DERFA</name>
<feature type="compositionally biased region" description="Low complexity" evidence="1">
    <location>
        <begin position="389"/>
        <end position="447"/>
    </location>
</feature>
<dbReference type="AlphaFoldDB" id="A0A9D4NX51"/>
<dbReference type="OrthoDB" id="10493898at2759"/>
<dbReference type="Proteomes" id="UP000828236">
    <property type="component" value="Unassembled WGS sequence"/>
</dbReference>
<accession>A0A9D4NX51</accession>
<comment type="caution">
    <text evidence="2">The sequence shown here is derived from an EMBL/GenBank/DDBJ whole genome shotgun (WGS) entry which is preliminary data.</text>
</comment>
<feature type="region of interest" description="Disordered" evidence="1">
    <location>
        <begin position="342"/>
        <end position="447"/>
    </location>
</feature>
<organism evidence="2">
    <name type="scientific">Dermatophagoides farinae</name>
    <name type="common">American house dust mite</name>
    <dbReference type="NCBI Taxonomy" id="6954"/>
    <lineage>
        <taxon>Eukaryota</taxon>
        <taxon>Metazoa</taxon>
        <taxon>Ecdysozoa</taxon>
        <taxon>Arthropoda</taxon>
        <taxon>Chelicerata</taxon>
        <taxon>Arachnida</taxon>
        <taxon>Acari</taxon>
        <taxon>Acariformes</taxon>
        <taxon>Sarcoptiformes</taxon>
        <taxon>Astigmata</taxon>
        <taxon>Psoroptidia</taxon>
        <taxon>Analgoidea</taxon>
        <taxon>Pyroglyphidae</taxon>
        <taxon>Dermatophagoidinae</taxon>
        <taxon>Dermatophagoides</taxon>
    </lineage>
</organism>
<proteinExistence type="predicted"/>
<feature type="region of interest" description="Disordered" evidence="1">
    <location>
        <begin position="269"/>
        <end position="297"/>
    </location>
</feature>
<evidence type="ECO:0000313" key="2">
    <source>
        <dbReference type="EMBL" id="KAH7639567.1"/>
    </source>
</evidence>
<dbReference type="EMBL" id="SDOV01000007">
    <property type="protein sequence ID" value="KAH7639567.1"/>
    <property type="molecule type" value="Genomic_DNA"/>
</dbReference>
<feature type="region of interest" description="Disordered" evidence="1">
    <location>
        <begin position="1"/>
        <end position="24"/>
    </location>
</feature>
<feature type="compositionally biased region" description="Low complexity" evidence="1">
    <location>
        <begin position="364"/>
        <end position="373"/>
    </location>
</feature>
<sequence>MSSPSSSSVPSNTVTNVIASNSNNNDDDDLKHPLFHLAIVNRLKEKIPLINRIIIYVEDNYARIKSGTGMLSIVMGQVEQGINSMAINIVHYVPRKPVEMIDKMACNGVEIVDKRLRQMFDLSIIIRDNVVAIPMVIWKQCSELMTVDGFYGKLDQFLSSLEMKLEYWMPLPEPHQNVQDQESTKKMFARLWIFVKHLNEHLKHYAKGHFFIIRLIAIMDRFKPNFITNGTLISPPKSLKSDDQKVIKPDVAMEKLSSTMEKMVETISNNPNLSKSIGGDQQQQQQQQQQKSTATTTISTDDIVEQKKIQQFKDQVTAAVDQIISNDMMKVMDKKIDNNQKIMNNHMNGQNGDVNKVPNSIDHQQQQQQQQQQESIIKENHNDNEKVNGEQQKLQQQQREQGTTNQMKNKVTPPSSSSVNNPSSKIQSTKSTKSSKKSTSSSSANGF</sequence>
<feature type="compositionally biased region" description="Polar residues" evidence="1">
    <location>
        <begin position="342"/>
        <end position="363"/>
    </location>
</feature>
<evidence type="ECO:0000256" key="1">
    <source>
        <dbReference type="SAM" id="MobiDB-lite"/>
    </source>
</evidence>